<dbReference type="Gene3D" id="2.30.29.30">
    <property type="entry name" value="Pleckstrin-homology domain (PH domain)/Phosphotyrosine-binding domain (PTB)"/>
    <property type="match status" value="2"/>
</dbReference>
<evidence type="ECO:0000313" key="7">
    <source>
        <dbReference type="Proteomes" id="UP001318040"/>
    </source>
</evidence>
<sequence>MDKVKVLEELLPEIRSLLVMLDKEHLSGATKEKKTVVVALMSKLQPPDGNVQVEDKEYIYMSYGLSRNGTSLWQVLEHCWRPTVHKSEASRAPARPQIPLPEIPLPLLLAEEGASLSAGANDAYEVADPLTPSRAPQYTMYMNSNGISTGPVQDAFYEEADERQVLENSCHPKNHDSDVASSSYESYDDEEEDGKGETLTRQWPSEEASMNLVKDSRICAFLLRKKRFGQWSRQLCVIKETHLLCYKSSKDQQPLLDLPLLGCSVAYSPKDVRKRKYELRINGPPGTDGVVLATQSPEQAEEWFKIIREVCGVSEGTVDIDCPSPTSTLSRAETDKSSSLERNIAIEEGTIGKNGLEEVIMMNGNDGKDKDKSKRTSLAELKDSVSKATGKRITRFMGLGKKKKLSEEPSSSEEESSACGYLQVLIGGRWRERWCQIKDGALHVHKERGEARSAVAVPASTVPLGGCQLLPGMDPKHPYAFRVLRDGQEAVALEAGCNAEMVRWLGLVLSEAGGGTDPVILPYDYVDINALGHVFEAEQDACSRTLQRSPAGNVDSKTSVRRNASLNGPYKQPNKEGKGEAGRHAALSRQRSDPLHYQSPSPSTRRAQGLGGKPPTGPSAGDQGGRCLPRDRRQQDKKIYVTGRRTTVKQQAAALSEQKEKPQQNATVKRNPSNADSQRYGKHRAEADAKRFQAEKEELEKKKERLRCQLAQLKTQRKELKEAMEKCTGGGKQRLGRLEERLHKLEDECRTREQERVELELKITEVKESLKKAQAGGPSLGITIDPKVVGSPPLQSPQVQRVKRGSSLGSSPEPSDTDMAMLPVNCAAMLKRKQNSAPQTGRGHVIQKAKEWEKKGTN</sequence>
<dbReference type="Pfam" id="PF00169">
    <property type="entry name" value="PH"/>
    <property type="match status" value="2"/>
</dbReference>
<evidence type="ECO:0000256" key="2">
    <source>
        <dbReference type="ARBA" id="ARBA00022490"/>
    </source>
</evidence>
<dbReference type="CDD" id="cd13307">
    <property type="entry name" value="PH2_AFAP"/>
    <property type="match status" value="1"/>
</dbReference>
<dbReference type="Proteomes" id="UP001318040">
    <property type="component" value="Chromosome 9"/>
</dbReference>
<gene>
    <name evidence="8" type="primary">LOC116940597</name>
</gene>
<name>A0AAJ7SXX3_PETMA</name>
<proteinExistence type="predicted"/>
<feature type="compositionally biased region" description="Basic and acidic residues" evidence="5">
    <location>
        <begin position="848"/>
        <end position="858"/>
    </location>
</feature>
<feature type="compositionally biased region" description="Polar residues" evidence="5">
    <location>
        <begin position="546"/>
        <end position="566"/>
    </location>
</feature>
<reference evidence="8" key="1">
    <citation type="submission" date="2025-08" db="UniProtKB">
        <authorList>
            <consortium name="RefSeq"/>
        </authorList>
    </citation>
    <scope>IDENTIFICATION</scope>
    <source>
        <tissue evidence="8">Sperm</tissue>
    </source>
</reference>
<dbReference type="SMART" id="SM00233">
    <property type="entry name" value="PH"/>
    <property type="match status" value="2"/>
</dbReference>
<dbReference type="GO" id="GO:0017124">
    <property type="term" value="F:SH3 domain binding"/>
    <property type="evidence" value="ECO:0007669"/>
    <property type="project" value="TreeGrafter"/>
</dbReference>
<feature type="domain" description="PH" evidence="6">
    <location>
        <begin position="215"/>
        <end position="312"/>
    </location>
</feature>
<dbReference type="InterPro" id="IPR011993">
    <property type="entry name" value="PH-like_dom_sf"/>
</dbReference>
<evidence type="ECO:0000256" key="5">
    <source>
        <dbReference type="SAM" id="MobiDB-lite"/>
    </source>
</evidence>
<dbReference type="FunFam" id="2.30.29.30:FF:000020">
    <property type="entry name" value="Actin filament-associated protein 1-like 2 isoform 1"/>
    <property type="match status" value="1"/>
</dbReference>
<organism evidence="7 8">
    <name type="scientific">Petromyzon marinus</name>
    <name type="common">Sea lamprey</name>
    <dbReference type="NCBI Taxonomy" id="7757"/>
    <lineage>
        <taxon>Eukaryota</taxon>
        <taxon>Metazoa</taxon>
        <taxon>Chordata</taxon>
        <taxon>Craniata</taxon>
        <taxon>Vertebrata</taxon>
        <taxon>Cyclostomata</taxon>
        <taxon>Hyperoartia</taxon>
        <taxon>Petromyzontiformes</taxon>
        <taxon>Petromyzontidae</taxon>
        <taxon>Petromyzon</taxon>
    </lineage>
</organism>
<dbReference type="PANTHER" id="PTHR14338:SF7">
    <property type="entry name" value="PH DOMAIN-CONTAINING PROTEIN"/>
    <property type="match status" value="1"/>
</dbReference>
<comment type="subcellular location">
    <subcellularLocation>
        <location evidence="1">Cytoplasm</location>
    </subcellularLocation>
</comment>
<feature type="compositionally biased region" description="Polar residues" evidence="5">
    <location>
        <begin position="663"/>
        <end position="677"/>
    </location>
</feature>
<evidence type="ECO:0000313" key="8">
    <source>
        <dbReference type="RefSeq" id="XP_032806522.1"/>
    </source>
</evidence>
<keyword evidence="3" id="KW-0677">Repeat</keyword>
<feature type="domain" description="PH" evidence="6">
    <location>
        <begin position="415"/>
        <end position="513"/>
    </location>
</feature>
<dbReference type="PROSITE" id="PS50003">
    <property type="entry name" value="PH_DOMAIN"/>
    <property type="match status" value="2"/>
</dbReference>
<accession>A0AAJ7SXX3</accession>
<dbReference type="GO" id="GO:0005829">
    <property type="term" value="C:cytosol"/>
    <property type="evidence" value="ECO:0007669"/>
    <property type="project" value="TreeGrafter"/>
</dbReference>
<feature type="region of interest" description="Disordered" evidence="5">
    <location>
        <begin position="771"/>
        <end position="858"/>
    </location>
</feature>
<evidence type="ECO:0000256" key="3">
    <source>
        <dbReference type="ARBA" id="ARBA00022737"/>
    </source>
</evidence>
<feature type="region of interest" description="Disordered" evidence="5">
    <location>
        <begin position="168"/>
        <end position="203"/>
    </location>
</feature>
<evidence type="ECO:0000256" key="4">
    <source>
        <dbReference type="ARBA" id="ARBA00023054"/>
    </source>
</evidence>
<protein>
    <submittedName>
        <fullName evidence="8">Actin filament-associated protein 1-like isoform X1</fullName>
    </submittedName>
</protein>
<evidence type="ECO:0000256" key="1">
    <source>
        <dbReference type="ARBA" id="ARBA00004496"/>
    </source>
</evidence>
<feature type="compositionally biased region" description="Basic and acidic residues" evidence="5">
    <location>
        <begin position="573"/>
        <end position="583"/>
    </location>
</feature>
<feature type="region of interest" description="Disordered" evidence="5">
    <location>
        <begin position="546"/>
        <end position="686"/>
    </location>
</feature>
<dbReference type="RefSeq" id="XP_032806522.1">
    <property type="nucleotide sequence ID" value="XM_032950631.1"/>
</dbReference>
<keyword evidence="4" id="KW-0175">Coiled coil</keyword>
<feature type="compositionally biased region" description="Basic and acidic residues" evidence="5">
    <location>
        <begin position="628"/>
        <end position="639"/>
    </location>
</feature>
<dbReference type="KEGG" id="pmrn:116940597"/>
<dbReference type="InterPro" id="IPR001849">
    <property type="entry name" value="PH_domain"/>
</dbReference>
<keyword evidence="2" id="KW-0963">Cytoplasm</keyword>
<dbReference type="SUPFAM" id="SSF50729">
    <property type="entry name" value="PH domain-like"/>
    <property type="match status" value="2"/>
</dbReference>
<keyword evidence="7" id="KW-1185">Reference proteome</keyword>
<dbReference type="InterPro" id="IPR030113">
    <property type="entry name" value="AFAP"/>
</dbReference>
<dbReference type="AlphaFoldDB" id="A0AAJ7SXX3"/>
<dbReference type="PANTHER" id="PTHR14338">
    <property type="entry name" value="ACTIN FILAMENT-ASSOCIATED PROTEIN 1 FAMILY MEMBER"/>
    <property type="match status" value="1"/>
</dbReference>
<evidence type="ECO:0000259" key="6">
    <source>
        <dbReference type="PROSITE" id="PS50003"/>
    </source>
</evidence>